<keyword evidence="8" id="KW-1015">Disulfide bond</keyword>
<evidence type="ECO:0000256" key="8">
    <source>
        <dbReference type="ARBA" id="ARBA00023157"/>
    </source>
</evidence>
<evidence type="ECO:0000256" key="10">
    <source>
        <dbReference type="ARBA" id="ARBA00023295"/>
    </source>
</evidence>
<sequence>MGASSRSASRATGTSSLWLALCAALVLVIASTPTSHAVKRHDFKTCSQSGFCRRNRAFADRAAETGQAWQSPYALAAPPQFARGSLSADVVNALFPNIKFSLEVRFHQDGTARVLMDEVDGLRQRYNEAARWALDQEPQVDGPDEHFTVQHDKGFTSVKYAGGHNEVRLDHSPLAVTFLRNGQPHVVLNERKLFNMEHFRVKTVGEQPEELVVQDPDHPGEQRVIVKDDAFPGFLPPDEDGMWDETFAGKTDSKPKGPESLSLDITFPGYEHVYGIPEHASTLSLKETRGGEGAYTDPYRLYNLDVFEYEADSEMALYGSIPFMEAHRPGSSVAVFLVTGSELWVDVTKSSTSKAVSSAFKKSKARSTDGGPSGTTTSTHWMAESGILDLFVFLGPTPTDVYEAYSALTGRAPMPQYFALGYHQCRWNYLDEKDVQSVQARFDEADVPLDVLWLDIEYAEEHKYFVWDRRNFPTPEKMQQQLAERGRKLVAIVDPHHKRTDDYHVYSEAKALDILCKQPDGKTDFEGWCWSGSSAWVDWFNPTSHAWWAKLFSFDKFKGSTPNLFIWNDMNEPSIFNGPEITMQKDAVHHGGWEHRDVHNINGMIFQNLTMQGLIQREDPPKRPFVLTRAYFAGSQRFGAMWTGDNMGDWPHLQSTVPMLLTNNIAGLSFSGSDVGGFFGNPPPEMMTRWHQIGAFSPFFRAHGHIDTKRREVYLFDQPYQGIMRDAIRLRYSLLPTFYTAFYEHSLAGLPILRPQYVVFPDDAKGFALDDQFYLGSSGLLVKPVVEEGVTTQEVYIPDDQPYYHYLTHEIYFGASHGGAHVKVPAPLESIPVLHRGGHILARRDLIRRAAPLAWKDPVTLVVAVDVTGSAAHGSLYLDDGESFANTRGEYVYRDVALGPHSPSKGSKALALRNRPKDAYDQTNAFAGTIANVKVREVLVLGLAAKPSCVRVAGSSAGLDFEWKDGASATGSRRSSGKGASVLVVKDADAAVVADWDLVIEFDSSAACTSTPAIDYDAQLASPECPAGQFLCRNEGHIPSCILRSRVNDGVCDEECCDGSDETDGKALCPNRCSAVGEQFRKDRAEAERKRRVGASIRSDYIKHGAREKNKLENEIAKVERELATLQEREEAARLALETLENAEAGEIQRKKESQLYERIVEMQDAIKSLRTHRENLEGHIADLSEIMTGLARDFNPNNQDMAVLGATRAYADWRKANGMEVDFEVEEPVREFSDDELKQLESEDPLSLIDSLSLRVGQPLASGVTSIFRIEDYLPDKWRPAYDGYKQTLLELLSRTGIIYAPVPSAFAGSDHPDLLRARAAHTELVEEIRRTEGKRDEARRALEKDWGRDWEWKKLDGTCVEQNTGEYTYSVCFFGEATQKSNNNNARTSLGRFKGWASDAEEGTDAYYRKQLYADGQRCWNGPLRSAKIDLVCGTSNALLEVIEPEKCEYLFTVSTPAVCLPDEEAERAKDEL</sequence>
<comment type="similarity">
    <text evidence="3">Belongs to the glycosyl hydrolase 31 family.</text>
</comment>
<dbReference type="SUPFAM" id="SSF51011">
    <property type="entry name" value="Glycosyl hydrolase domain"/>
    <property type="match status" value="1"/>
</dbReference>
<comment type="caution">
    <text evidence="15">The sequence shown here is derived from an EMBL/GenBank/DDBJ whole genome shotgun (WGS) entry which is preliminary data.</text>
</comment>
<dbReference type="GO" id="GO:0005975">
    <property type="term" value="P:carbohydrate metabolic process"/>
    <property type="evidence" value="ECO:0007669"/>
    <property type="project" value="InterPro"/>
</dbReference>
<feature type="chain" id="PRO_5022778196" description="Glucosidase 2 subunit beta" evidence="13">
    <location>
        <begin position="31"/>
        <end position="1475"/>
    </location>
</feature>
<dbReference type="InterPro" id="IPR025887">
    <property type="entry name" value="Glyco_hydro_31_N_dom"/>
</dbReference>
<reference evidence="15 16" key="1">
    <citation type="submission" date="2019-03" db="EMBL/GenBank/DDBJ databases">
        <title>Rhodosporidium diobovatum UCD-FST 08-225 genome sequencing, assembly, and annotation.</title>
        <authorList>
            <person name="Fakankun I.U."/>
            <person name="Fristensky B."/>
            <person name="Levin D.B."/>
        </authorList>
    </citation>
    <scope>NUCLEOTIDE SEQUENCE [LARGE SCALE GENOMIC DNA]</scope>
    <source>
        <strain evidence="15 16">UCD-FST 08-225</strain>
    </source>
</reference>
<name>A0A5C5G8E8_9BASI</name>
<keyword evidence="5 13" id="KW-0732">Signal</keyword>
<evidence type="ECO:0000259" key="14">
    <source>
        <dbReference type="PROSITE" id="PS51914"/>
    </source>
</evidence>
<feature type="signal peptide" evidence="13">
    <location>
        <begin position="1"/>
        <end position="30"/>
    </location>
</feature>
<dbReference type="InterPro" id="IPR036055">
    <property type="entry name" value="LDL_receptor-like_sf"/>
</dbReference>
<dbReference type="PROSITE" id="PS50068">
    <property type="entry name" value="LDLRA_2"/>
    <property type="match status" value="1"/>
</dbReference>
<dbReference type="Gene3D" id="2.70.130.10">
    <property type="entry name" value="Mannose-6-phosphate receptor binding domain"/>
    <property type="match status" value="1"/>
</dbReference>
<evidence type="ECO:0000256" key="7">
    <source>
        <dbReference type="ARBA" id="ARBA00022824"/>
    </source>
</evidence>
<dbReference type="InterPro" id="IPR009011">
    <property type="entry name" value="Man6P_isomerase_rcpt-bd_dom_sf"/>
</dbReference>
<feature type="coiled-coil region" evidence="12">
    <location>
        <begin position="1102"/>
        <end position="1180"/>
    </location>
</feature>
<evidence type="ECO:0000256" key="13">
    <source>
        <dbReference type="SAM" id="SignalP"/>
    </source>
</evidence>
<dbReference type="InterPro" id="IPR030458">
    <property type="entry name" value="Glyco_hydro_31_AS"/>
</dbReference>
<dbReference type="OrthoDB" id="3237269at2759"/>
<dbReference type="CDD" id="cd06603">
    <property type="entry name" value="GH31_GANC_GANAB_alpha"/>
    <property type="match status" value="1"/>
</dbReference>
<comment type="subcellular location">
    <subcellularLocation>
        <location evidence="1">Endoplasmic reticulum</location>
    </subcellularLocation>
</comment>
<evidence type="ECO:0000256" key="6">
    <source>
        <dbReference type="ARBA" id="ARBA00022801"/>
    </source>
</evidence>
<protein>
    <recommendedName>
        <fullName evidence="4">Glucosidase 2 subunit beta</fullName>
    </recommendedName>
    <alternativeName>
        <fullName evidence="11">Glucosidase II subunit alpha</fullName>
    </alternativeName>
</protein>
<dbReference type="EMBL" id="SOZI01000001">
    <property type="protein sequence ID" value="TNY24684.1"/>
    <property type="molecule type" value="Genomic_DNA"/>
</dbReference>
<dbReference type="STRING" id="5288.A0A5C5G8E8"/>
<dbReference type="InterPro" id="IPR013780">
    <property type="entry name" value="Glyco_hydro_b"/>
</dbReference>
<dbReference type="GO" id="GO:0006491">
    <property type="term" value="P:N-glycan processing"/>
    <property type="evidence" value="ECO:0007669"/>
    <property type="project" value="TreeGrafter"/>
</dbReference>
<dbReference type="InterPro" id="IPR044865">
    <property type="entry name" value="MRH_dom"/>
</dbReference>
<dbReference type="Gene3D" id="3.20.20.80">
    <property type="entry name" value="Glycosidases"/>
    <property type="match status" value="2"/>
</dbReference>
<evidence type="ECO:0000256" key="4">
    <source>
        <dbReference type="ARBA" id="ARBA00022387"/>
    </source>
</evidence>
<dbReference type="Pfam" id="PF01055">
    <property type="entry name" value="Glyco_hydro_31_2nd"/>
    <property type="match status" value="1"/>
</dbReference>
<comment type="pathway">
    <text evidence="2">Glycan metabolism; N-glycan metabolism.</text>
</comment>
<dbReference type="CDD" id="cd14752">
    <property type="entry name" value="GH31_N"/>
    <property type="match status" value="1"/>
</dbReference>
<dbReference type="Pfam" id="PF21365">
    <property type="entry name" value="Glyco_hydro_31_3rd"/>
    <property type="match status" value="1"/>
</dbReference>
<dbReference type="PROSITE" id="PS00129">
    <property type="entry name" value="GLYCOSYL_HYDROL_F31_1"/>
    <property type="match status" value="1"/>
</dbReference>
<evidence type="ECO:0000256" key="5">
    <source>
        <dbReference type="ARBA" id="ARBA00022729"/>
    </source>
</evidence>
<accession>A0A5C5G8E8</accession>
<dbReference type="Gene3D" id="2.60.40.1760">
    <property type="entry name" value="glycosyl hydrolase (family 31)"/>
    <property type="match status" value="1"/>
</dbReference>
<evidence type="ECO:0000313" key="16">
    <source>
        <dbReference type="Proteomes" id="UP000311382"/>
    </source>
</evidence>
<dbReference type="GO" id="GO:0017177">
    <property type="term" value="C:glucosidase II complex"/>
    <property type="evidence" value="ECO:0007669"/>
    <property type="project" value="TreeGrafter"/>
</dbReference>
<dbReference type="InterPro" id="IPR028146">
    <property type="entry name" value="PRKCSH_N"/>
</dbReference>
<dbReference type="Proteomes" id="UP000311382">
    <property type="component" value="Unassembled WGS sequence"/>
</dbReference>
<dbReference type="Gene3D" id="2.60.40.1180">
    <property type="entry name" value="Golgi alpha-mannosidase II"/>
    <property type="match status" value="2"/>
</dbReference>
<dbReference type="GO" id="GO:0090599">
    <property type="term" value="F:alpha-glucosidase activity"/>
    <property type="evidence" value="ECO:0007669"/>
    <property type="project" value="TreeGrafter"/>
</dbReference>
<dbReference type="SUPFAM" id="SSF51445">
    <property type="entry name" value="(Trans)glycosidases"/>
    <property type="match status" value="1"/>
</dbReference>
<dbReference type="Pfam" id="PF12999">
    <property type="entry name" value="PRKCSH-like"/>
    <property type="match status" value="1"/>
</dbReference>
<evidence type="ECO:0000256" key="11">
    <source>
        <dbReference type="ARBA" id="ARBA00042895"/>
    </source>
</evidence>
<evidence type="ECO:0000313" key="15">
    <source>
        <dbReference type="EMBL" id="TNY24684.1"/>
    </source>
</evidence>
<organism evidence="15 16">
    <name type="scientific">Rhodotorula diobovata</name>
    <dbReference type="NCBI Taxonomy" id="5288"/>
    <lineage>
        <taxon>Eukaryota</taxon>
        <taxon>Fungi</taxon>
        <taxon>Dikarya</taxon>
        <taxon>Basidiomycota</taxon>
        <taxon>Pucciniomycotina</taxon>
        <taxon>Microbotryomycetes</taxon>
        <taxon>Sporidiobolales</taxon>
        <taxon>Sporidiobolaceae</taxon>
        <taxon>Rhodotorula</taxon>
    </lineage>
</organism>
<evidence type="ECO:0000256" key="1">
    <source>
        <dbReference type="ARBA" id="ARBA00004240"/>
    </source>
</evidence>
<dbReference type="InterPro" id="IPR036607">
    <property type="entry name" value="PRKCSH"/>
</dbReference>
<evidence type="ECO:0000256" key="12">
    <source>
        <dbReference type="SAM" id="Coils"/>
    </source>
</evidence>
<gene>
    <name evidence="15" type="ORF">DMC30DRAFT_370646</name>
</gene>
<dbReference type="InterPro" id="IPR048395">
    <property type="entry name" value="Glyco_hydro_31_C"/>
</dbReference>
<dbReference type="GO" id="GO:0030246">
    <property type="term" value="F:carbohydrate binding"/>
    <property type="evidence" value="ECO:0007669"/>
    <property type="project" value="InterPro"/>
</dbReference>
<dbReference type="Gene3D" id="4.10.400.10">
    <property type="entry name" value="Low-density Lipoprotein Receptor"/>
    <property type="match status" value="1"/>
</dbReference>
<dbReference type="InterPro" id="IPR002172">
    <property type="entry name" value="LDrepeatLR_classA_rpt"/>
</dbReference>
<evidence type="ECO:0000256" key="2">
    <source>
        <dbReference type="ARBA" id="ARBA00004833"/>
    </source>
</evidence>
<keyword evidence="16" id="KW-1185">Reference proteome</keyword>
<dbReference type="SUPFAM" id="SSF74650">
    <property type="entry name" value="Galactose mutarotase-like"/>
    <property type="match status" value="1"/>
</dbReference>
<dbReference type="InterPro" id="IPR017853">
    <property type="entry name" value="GH"/>
</dbReference>
<dbReference type="Pfam" id="PF13802">
    <property type="entry name" value="Gal_mutarotas_2"/>
    <property type="match status" value="1"/>
</dbReference>
<dbReference type="SUPFAM" id="SSF50911">
    <property type="entry name" value="Mannose 6-phosphate receptor domain"/>
    <property type="match status" value="1"/>
</dbReference>
<proteinExistence type="inferred from homology"/>
<dbReference type="InterPro" id="IPR011013">
    <property type="entry name" value="Gal_mutarotase_sf_dom"/>
</dbReference>
<feature type="domain" description="MRH" evidence="14">
    <location>
        <begin position="1359"/>
        <end position="1464"/>
    </location>
</feature>
<evidence type="ECO:0000256" key="3">
    <source>
        <dbReference type="ARBA" id="ARBA00007806"/>
    </source>
</evidence>
<dbReference type="PANTHER" id="PTHR22762">
    <property type="entry name" value="ALPHA-GLUCOSIDASE"/>
    <property type="match status" value="1"/>
</dbReference>
<keyword evidence="9" id="KW-0325">Glycoprotein</keyword>
<keyword evidence="7" id="KW-0256">Endoplasmic reticulum</keyword>
<keyword evidence="12" id="KW-0175">Coiled coil</keyword>
<keyword evidence="6 15" id="KW-0378">Hydrolase</keyword>
<dbReference type="InterPro" id="IPR000322">
    <property type="entry name" value="Glyco_hydro_31_TIM"/>
</dbReference>
<evidence type="ECO:0000256" key="9">
    <source>
        <dbReference type="ARBA" id="ARBA00023180"/>
    </source>
</evidence>
<dbReference type="Pfam" id="PF13015">
    <property type="entry name" value="PRKCSH_1"/>
    <property type="match status" value="1"/>
</dbReference>
<dbReference type="PROSITE" id="PS51914">
    <property type="entry name" value="MRH"/>
    <property type="match status" value="1"/>
</dbReference>
<keyword evidence="10" id="KW-0326">Glycosidase</keyword>
<dbReference type="PANTHER" id="PTHR22762:SF54">
    <property type="entry name" value="BCDNA.GH04962"/>
    <property type="match status" value="1"/>
</dbReference>